<dbReference type="RefSeq" id="WP_055171632.1">
    <property type="nucleotide sequence ID" value="NZ_CZBX01000004.1"/>
</dbReference>
<organism evidence="8 9">
    <name type="scientific">[Ruminococcus] torques</name>
    <dbReference type="NCBI Taxonomy" id="33039"/>
    <lineage>
        <taxon>Bacteria</taxon>
        <taxon>Bacillati</taxon>
        <taxon>Bacillota</taxon>
        <taxon>Clostridia</taxon>
        <taxon>Lachnospirales</taxon>
        <taxon>Lachnospiraceae</taxon>
        <taxon>Mediterraneibacter</taxon>
    </lineage>
</organism>
<proteinExistence type="predicted"/>
<evidence type="ECO:0000259" key="7">
    <source>
        <dbReference type="Pfam" id="PF02608"/>
    </source>
</evidence>
<gene>
    <name evidence="8" type="primary">tmpC_2</name>
    <name evidence="8" type="ORF">ERS852502_01030</name>
</gene>
<feature type="signal peptide" evidence="6">
    <location>
        <begin position="1"/>
        <end position="21"/>
    </location>
</feature>
<accession>A0A174ZIZ8</accession>
<dbReference type="Gene3D" id="3.40.50.2300">
    <property type="match status" value="2"/>
</dbReference>
<dbReference type="Pfam" id="PF02608">
    <property type="entry name" value="Bmp"/>
    <property type="match status" value="1"/>
</dbReference>
<dbReference type="AlphaFoldDB" id="A0A174ZIZ8"/>
<reference evidence="8 9" key="1">
    <citation type="submission" date="2015-09" db="EMBL/GenBank/DDBJ databases">
        <authorList>
            <consortium name="Pathogen Informatics"/>
        </authorList>
    </citation>
    <scope>NUCLEOTIDE SEQUENCE [LARGE SCALE GENOMIC DNA]</scope>
    <source>
        <strain evidence="8 9">2789STDY5834889</strain>
    </source>
</reference>
<evidence type="ECO:0000256" key="6">
    <source>
        <dbReference type="SAM" id="SignalP"/>
    </source>
</evidence>
<feature type="domain" description="ABC transporter substrate-binding protein PnrA-like" evidence="7">
    <location>
        <begin position="44"/>
        <end position="348"/>
    </location>
</feature>
<evidence type="ECO:0000256" key="2">
    <source>
        <dbReference type="ARBA" id="ARBA00022475"/>
    </source>
</evidence>
<evidence type="ECO:0000256" key="4">
    <source>
        <dbReference type="ARBA" id="ARBA00023136"/>
    </source>
</evidence>
<dbReference type="OrthoDB" id="9769871at2"/>
<keyword evidence="5" id="KW-0449">Lipoprotein</keyword>
<evidence type="ECO:0000256" key="1">
    <source>
        <dbReference type="ARBA" id="ARBA00004236"/>
    </source>
</evidence>
<dbReference type="PANTHER" id="PTHR34296">
    <property type="entry name" value="TRANSCRIPTIONAL ACTIVATOR PROTEIN MED"/>
    <property type="match status" value="1"/>
</dbReference>
<keyword evidence="3 6" id="KW-0732">Signal</keyword>
<name>A0A174ZIZ8_9FIRM</name>
<dbReference type="GO" id="GO:0005886">
    <property type="term" value="C:plasma membrane"/>
    <property type="evidence" value="ECO:0007669"/>
    <property type="project" value="UniProtKB-SubCell"/>
</dbReference>
<dbReference type="InterPro" id="IPR050957">
    <property type="entry name" value="BMP_lipoprotein"/>
</dbReference>
<dbReference type="InterPro" id="IPR003760">
    <property type="entry name" value="PnrA-like"/>
</dbReference>
<dbReference type="PROSITE" id="PS51257">
    <property type="entry name" value="PROKAR_LIPOPROTEIN"/>
    <property type="match status" value="1"/>
</dbReference>
<feature type="chain" id="PRO_5038346587" evidence="6">
    <location>
        <begin position="22"/>
        <end position="350"/>
    </location>
</feature>
<keyword evidence="4" id="KW-0472">Membrane</keyword>
<sequence length="350" mass="37311">MRKMKKWLALMVAGMMTVGLMGCSGSSDEGKKKSGSDKADMKAAVVFGLGGLGDQSYNDLAYEGMERAKEELGVDYDYAEPKEVTDFETILRAMSDSNEYEVIIGVGFDSVDALASVAPDYPDQKYASIDSSLVGDNIVSYSCKEQEGSFLVGALAAYMKQDAATYGLEDNHKYGFVGALENDIINHFAAGYRAGIEYVDSDADVAIQYVGGDNPFGDTTTAKEIATTQKGKGYDIIFHAAGGSGLGVFAAAQESDFIAIGANSNQNIIDPDHIVASMLKRVDVAAYDIVKAALEGDLPVGSEMVLGLEDEGIGYTLDGSNIKVPEDVVEKLEEIKEKIIAGEIQVPVEL</sequence>
<dbReference type="PANTHER" id="PTHR34296:SF2">
    <property type="entry name" value="ABC TRANSPORTER GUANOSINE-BINDING PROTEIN NUPN"/>
    <property type="match status" value="1"/>
</dbReference>
<evidence type="ECO:0000256" key="5">
    <source>
        <dbReference type="ARBA" id="ARBA00023288"/>
    </source>
</evidence>
<evidence type="ECO:0000256" key="3">
    <source>
        <dbReference type="ARBA" id="ARBA00022729"/>
    </source>
</evidence>
<evidence type="ECO:0000313" key="8">
    <source>
        <dbReference type="EMBL" id="CUQ84899.1"/>
    </source>
</evidence>
<keyword evidence="8" id="KW-0675">Receptor</keyword>
<evidence type="ECO:0000313" key="9">
    <source>
        <dbReference type="Proteomes" id="UP000078383"/>
    </source>
</evidence>
<protein>
    <submittedName>
        <fullName evidence="8">Purine nucleoside receptor A</fullName>
    </submittedName>
</protein>
<dbReference type="EMBL" id="CZBX01000004">
    <property type="protein sequence ID" value="CUQ84899.1"/>
    <property type="molecule type" value="Genomic_DNA"/>
</dbReference>
<comment type="subcellular location">
    <subcellularLocation>
        <location evidence="1">Cell membrane</location>
    </subcellularLocation>
</comment>
<keyword evidence="2" id="KW-1003">Cell membrane</keyword>
<dbReference type="Proteomes" id="UP000078383">
    <property type="component" value="Unassembled WGS sequence"/>
</dbReference>